<protein>
    <recommendedName>
        <fullName evidence="11">Sodium/calcium exchanger membrane region domain-containing protein</fullName>
    </recommendedName>
</protein>
<dbReference type="GO" id="GO:0008324">
    <property type="term" value="F:monoatomic cation transmembrane transporter activity"/>
    <property type="evidence" value="ECO:0007669"/>
    <property type="project" value="TreeGrafter"/>
</dbReference>
<feature type="chain" id="PRO_5008901511" description="Sodium/calcium exchanger membrane region domain-containing protein" evidence="10">
    <location>
        <begin position="24"/>
        <end position="563"/>
    </location>
</feature>
<feature type="transmembrane region" description="Helical" evidence="9">
    <location>
        <begin position="125"/>
        <end position="147"/>
    </location>
</feature>
<feature type="signal peptide" evidence="10">
    <location>
        <begin position="1"/>
        <end position="23"/>
    </location>
</feature>
<dbReference type="GO" id="GO:0006814">
    <property type="term" value="P:sodium ion transport"/>
    <property type="evidence" value="ECO:0007669"/>
    <property type="project" value="UniProtKB-KW"/>
</dbReference>
<keyword evidence="5" id="KW-0915">Sodium</keyword>
<evidence type="ECO:0000256" key="4">
    <source>
        <dbReference type="ARBA" id="ARBA00022989"/>
    </source>
</evidence>
<evidence type="ECO:0000256" key="9">
    <source>
        <dbReference type="SAM" id="Phobius"/>
    </source>
</evidence>
<comment type="similarity">
    <text evidence="8">Belongs to the Ca(2+):cation antiporter (CaCA) (TC 2.A.19) family. Cation/calcium exchanger (CCX) subfamily.</text>
</comment>
<feature type="transmembrane region" description="Helical" evidence="9">
    <location>
        <begin position="404"/>
        <end position="422"/>
    </location>
</feature>
<dbReference type="InterPro" id="IPR004837">
    <property type="entry name" value="NaCa_Exmemb"/>
</dbReference>
<evidence type="ECO:0000259" key="11">
    <source>
        <dbReference type="Pfam" id="PF01699"/>
    </source>
</evidence>
<dbReference type="AlphaFoldDB" id="A0A1D2ADM1"/>
<feature type="transmembrane region" description="Helical" evidence="9">
    <location>
        <begin position="232"/>
        <end position="251"/>
    </location>
</feature>
<comment type="subcellular location">
    <subcellularLocation>
        <location evidence="1">Membrane</location>
        <topology evidence="1">Multi-pass membrane protein</topology>
    </subcellularLocation>
</comment>
<name>A0A1D2ADM1_AUXPR</name>
<sequence>MHFRHRLGIVVLCLALLAKAILASRDAPASGDAEPCSPGDTLCLALSSHPGDLRKPTLSSRCGPGPSGHPCPGGCRHSRHQEWVLCSPRSGWPLVLLGCAVWTAALFHAMALIASTFLCPAIECLAAVLGMDAGLAGITLFALANGAPDLLTQVAALLSSNQVDVGLAARSLCVASGACQGHLFIHFVCLRSRQHEQDSRQPQGAMPAPSFLPQPNHPQPLLQHPGSFLRDALAYLAAVALAFLTLGPGPIRPWQPALMLCAYCLYIGVCVAGSGRGPARKLSLTSALQEGGRAPAWATPFADLAGVRGKRGWGLAAALLRCPFRLVLHGTTPALGLGLPSPAHAALLTLAGPAFFLVGVDLGPPTLGLGRWATLSAGLSGLCLALGGACTAREGRPAPSRLPALLACMGFLQSVVWMRIVAGELVALLQAVGRAVSLPEDLLGATVLAWGQGIPDLVAAVSVAQSGNGPMALSACFGGPVFNILVAFGAPTLLATLRGGALTYALAPGVGLLFVTSVLLALFMLASVPLAYRWRLDARAAASLFLVYLACQLTFLAVEQGWL</sequence>
<evidence type="ECO:0000256" key="10">
    <source>
        <dbReference type="SAM" id="SignalP"/>
    </source>
</evidence>
<organism evidence="12">
    <name type="scientific">Auxenochlorella protothecoides</name>
    <name type="common">Green microalga</name>
    <name type="synonym">Chlorella protothecoides</name>
    <dbReference type="NCBI Taxonomy" id="3075"/>
    <lineage>
        <taxon>Eukaryota</taxon>
        <taxon>Viridiplantae</taxon>
        <taxon>Chlorophyta</taxon>
        <taxon>core chlorophytes</taxon>
        <taxon>Trebouxiophyceae</taxon>
        <taxon>Chlorellales</taxon>
        <taxon>Chlorellaceae</taxon>
        <taxon>Auxenochlorella</taxon>
    </lineage>
</organism>
<proteinExistence type="inferred from homology"/>
<evidence type="ECO:0000256" key="8">
    <source>
        <dbReference type="ARBA" id="ARBA00038187"/>
    </source>
</evidence>
<feature type="transmembrane region" description="Helical" evidence="9">
    <location>
        <begin position="502"/>
        <end position="528"/>
    </location>
</feature>
<feature type="transmembrane region" description="Helical" evidence="9">
    <location>
        <begin position="167"/>
        <end position="190"/>
    </location>
</feature>
<feature type="transmembrane region" description="Helical" evidence="9">
    <location>
        <begin position="92"/>
        <end position="113"/>
    </location>
</feature>
<dbReference type="PANTHER" id="PTHR12266">
    <property type="entry name" value="NA+/CA2+ K+ INDEPENDENT EXCHANGER"/>
    <property type="match status" value="1"/>
</dbReference>
<dbReference type="GO" id="GO:0016020">
    <property type="term" value="C:membrane"/>
    <property type="evidence" value="ECO:0007669"/>
    <property type="project" value="UniProtKB-SubCell"/>
</dbReference>
<feature type="domain" description="Sodium/calcium exchanger membrane region" evidence="11">
    <location>
        <begin position="101"/>
        <end position="269"/>
    </location>
</feature>
<reference evidence="12" key="1">
    <citation type="submission" date="2015-08" db="EMBL/GenBank/DDBJ databases">
        <authorList>
            <person name="Babu N.S."/>
            <person name="Beckwith C.J."/>
            <person name="Beseler K.G."/>
            <person name="Brison A."/>
            <person name="Carone J.V."/>
            <person name="Caskin T.P."/>
            <person name="Diamond M."/>
            <person name="Durham M.E."/>
            <person name="Foxe J.M."/>
            <person name="Go M."/>
            <person name="Henderson B.A."/>
            <person name="Jones I.B."/>
            <person name="McGettigan J.A."/>
            <person name="Micheletti S.J."/>
            <person name="Nasrallah M.E."/>
            <person name="Ortiz D."/>
            <person name="Piller C.R."/>
            <person name="Privatt S.R."/>
            <person name="Schneider S.L."/>
            <person name="Sharp S."/>
            <person name="Smith T.C."/>
            <person name="Stanton J.D."/>
            <person name="Ullery H.E."/>
            <person name="Wilson R.J."/>
            <person name="Serrano M.G."/>
            <person name="Buck G."/>
            <person name="Lee V."/>
            <person name="Wang Y."/>
            <person name="Carvalho R."/>
            <person name="Voegtly L."/>
            <person name="Shi R."/>
            <person name="Duckworth R."/>
            <person name="Johnson A."/>
            <person name="Loviza R."/>
            <person name="Walstead R."/>
            <person name="Shah Z."/>
            <person name="Kiflezghi M."/>
            <person name="Wade K."/>
            <person name="Ball S.L."/>
            <person name="Bradley K.W."/>
            <person name="Asai D.J."/>
            <person name="Bowman C.A."/>
            <person name="Russell D.A."/>
            <person name="Pope W.H."/>
            <person name="Jacobs-Sera D."/>
            <person name="Hendrix R.W."/>
            <person name="Hatfull G.F."/>
        </authorList>
    </citation>
    <scope>NUCLEOTIDE SEQUENCE</scope>
</reference>
<dbReference type="Pfam" id="PF01699">
    <property type="entry name" value="Na_Ca_ex"/>
    <property type="match status" value="2"/>
</dbReference>
<keyword evidence="7" id="KW-0406">Ion transport</keyword>
<feature type="transmembrane region" description="Helical" evidence="9">
    <location>
        <begin position="471"/>
        <end position="490"/>
    </location>
</feature>
<evidence type="ECO:0000256" key="7">
    <source>
        <dbReference type="ARBA" id="ARBA00023201"/>
    </source>
</evidence>
<dbReference type="InterPro" id="IPR044880">
    <property type="entry name" value="NCX_ion-bd_dom_sf"/>
</dbReference>
<accession>A0A1D2ADM1</accession>
<keyword evidence="10" id="KW-0732">Signal</keyword>
<gene>
    <name evidence="12" type="ORF">g.14798</name>
</gene>
<feature type="transmembrane region" description="Helical" evidence="9">
    <location>
        <begin position="540"/>
        <end position="558"/>
    </location>
</feature>
<evidence type="ECO:0000256" key="1">
    <source>
        <dbReference type="ARBA" id="ARBA00004141"/>
    </source>
</evidence>
<dbReference type="PANTHER" id="PTHR12266:SF0">
    <property type="entry name" value="MITOCHONDRIAL SODIUM_CALCIUM EXCHANGER PROTEIN"/>
    <property type="match status" value="1"/>
</dbReference>
<feature type="transmembrane region" description="Helical" evidence="9">
    <location>
        <begin position="442"/>
        <end position="464"/>
    </location>
</feature>
<dbReference type="Gene3D" id="1.20.1420.30">
    <property type="entry name" value="NCX, central ion-binding region"/>
    <property type="match status" value="2"/>
</dbReference>
<dbReference type="InterPro" id="IPR051359">
    <property type="entry name" value="CaCA_antiporter"/>
</dbReference>
<evidence type="ECO:0000256" key="3">
    <source>
        <dbReference type="ARBA" id="ARBA00022692"/>
    </source>
</evidence>
<feature type="transmembrane region" description="Helical" evidence="9">
    <location>
        <begin position="257"/>
        <end position="275"/>
    </location>
</feature>
<evidence type="ECO:0000256" key="6">
    <source>
        <dbReference type="ARBA" id="ARBA00023136"/>
    </source>
</evidence>
<keyword evidence="6 9" id="KW-0472">Membrane</keyword>
<feature type="domain" description="Sodium/calcium exchanger membrane region" evidence="11">
    <location>
        <begin position="409"/>
        <end position="555"/>
    </location>
</feature>
<keyword evidence="2" id="KW-0813">Transport</keyword>
<keyword evidence="3 9" id="KW-0812">Transmembrane</keyword>
<dbReference type="EMBL" id="GDKF01001607">
    <property type="protein sequence ID" value="JAT77015.1"/>
    <property type="molecule type" value="Transcribed_RNA"/>
</dbReference>
<keyword evidence="4 9" id="KW-1133">Transmembrane helix</keyword>
<feature type="transmembrane region" description="Helical" evidence="9">
    <location>
        <begin position="343"/>
        <end position="360"/>
    </location>
</feature>
<evidence type="ECO:0000256" key="5">
    <source>
        <dbReference type="ARBA" id="ARBA00023053"/>
    </source>
</evidence>
<evidence type="ECO:0000256" key="2">
    <source>
        <dbReference type="ARBA" id="ARBA00022448"/>
    </source>
</evidence>
<evidence type="ECO:0000313" key="12">
    <source>
        <dbReference type="EMBL" id="JAT77015.1"/>
    </source>
</evidence>
<feature type="transmembrane region" description="Helical" evidence="9">
    <location>
        <begin position="372"/>
        <end position="392"/>
    </location>
</feature>
<keyword evidence="7" id="KW-0739">Sodium transport</keyword>